<dbReference type="PANTHER" id="PTHR45339">
    <property type="entry name" value="HYBRID SIGNAL TRANSDUCTION HISTIDINE KINASE J"/>
    <property type="match status" value="1"/>
</dbReference>
<dbReference type="PANTHER" id="PTHR45339:SF1">
    <property type="entry name" value="HYBRID SIGNAL TRANSDUCTION HISTIDINE KINASE J"/>
    <property type="match status" value="1"/>
</dbReference>
<dbReference type="Gene3D" id="3.30.565.10">
    <property type="entry name" value="Histidine kinase-like ATPase, C-terminal domain"/>
    <property type="match status" value="1"/>
</dbReference>
<dbReference type="PROSITE" id="PS50109">
    <property type="entry name" value="HIS_KIN"/>
    <property type="match status" value="1"/>
</dbReference>
<accession>A0A918NIA1</accession>
<dbReference type="SUPFAM" id="SSF52172">
    <property type="entry name" value="CheY-like"/>
    <property type="match status" value="2"/>
</dbReference>
<dbReference type="PRINTS" id="PR00344">
    <property type="entry name" value="BCTRLSENSOR"/>
</dbReference>
<dbReference type="SMART" id="SM00448">
    <property type="entry name" value="REC"/>
    <property type="match status" value="2"/>
</dbReference>
<dbReference type="Gene3D" id="3.30.450.20">
    <property type="entry name" value="PAS domain"/>
    <property type="match status" value="1"/>
</dbReference>
<dbReference type="Pfam" id="PF08447">
    <property type="entry name" value="PAS_3"/>
    <property type="match status" value="1"/>
</dbReference>
<dbReference type="InterPro" id="IPR011006">
    <property type="entry name" value="CheY-like_superfamily"/>
</dbReference>
<dbReference type="CDD" id="cd16922">
    <property type="entry name" value="HATPase_EvgS-ArcB-TorS-like"/>
    <property type="match status" value="1"/>
</dbReference>
<protein>
    <recommendedName>
        <fullName evidence="10">Sensory/regulatory protein RpfC</fullName>
        <ecNumber evidence="2">2.7.13.3</ecNumber>
    </recommendedName>
</protein>
<feature type="domain" description="Response regulatory" evidence="14">
    <location>
        <begin position="522"/>
        <end position="643"/>
    </location>
</feature>
<dbReference type="InterPro" id="IPR013655">
    <property type="entry name" value="PAS_fold_3"/>
</dbReference>
<dbReference type="EMBL" id="BMYV01000002">
    <property type="protein sequence ID" value="GGX69505.1"/>
    <property type="molecule type" value="Genomic_DNA"/>
</dbReference>
<evidence type="ECO:0000256" key="5">
    <source>
        <dbReference type="ARBA" id="ARBA00022741"/>
    </source>
</evidence>
<feature type="domain" description="Response regulatory" evidence="14">
    <location>
        <begin position="671"/>
        <end position="792"/>
    </location>
</feature>
<evidence type="ECO:0000313" key="18">
    <source>
        <dbReference type="Proteomes" id="UP000600865"/>
    </source>
</evidence>
<dbReference type="PROSITE" id="PS50113">
    <property type="entry name" value="PAC"/>
    <property type="match status" value="1"/>
</dbReference>
<evidence type="ECO:0000256" key="9">
    <source>
        <dbReference type="ARBA" id="ARBA00064003"/>
    </source>
</evidence>
<dbReference type="Pfam" id="PF02518">
    <property type="entry name" value="HATPase_c"/>
    <property type="match status" value="1"/>
</dbReference>
<evidence type="ECO:0000256" key="6">
    <source>
        <dbReference type="ARBA" id="ARBA00022777"/>
    </source>
</evidence>
<dbReference type="EC" id="2.7.13.3" evidence="2"/>
<dbReference type="InterPro" id="IPR001789">
    <property type="entry name" value="Sig_transdc_resp-reg_receiver"/>
</dbReference>
<evidence type="ECO:0000259" key="13">
    <source>
        <dbReference type="PROSITE" id="PS50109"/>
    </source>
</evidence>
<sequence length="803" mass="88460">MSDQSINQSDDPGLKDTEYLKILAENLESGVSILDADMNYLLISKAVYRHLGITEEELKPGDPLSQCHDLMLQNGLFTPEMLDQQNLSPDEQIRRNAAGISETARLVTLGNGTTHRFLRKNLPCGRVISIADDVSELVEKEVLLDKALALGHAGYWSFDISTKTYTLSNSLQQFFGSKVVKQIETHGIMSILQPDARRSFKAALANAPKTGNRFESTDNIKTQSGEDSWFTTSGEIIRDVDGKAIRIQAFVKNVTRERRQAAELEQAKDEAIAASRAKSEFLANMSHEIRTPMNGILGMAELLENSEISDRQRDFVSVINNSASALLTIINDILDFSKIEAGAFEIDPMPFNFKSSLNDVTSLLRANAQSKGLELIINYPSDLPKGFIGDAGRLRQVITNLLGNAVKFTETGHITINVDVQTVRDMAVCTVEVTDTGIGISPEKMSRIFDKFTQADGSTTRVYGGTGLGLTISKYIIEMMGGRMSVRSTLGEGSTFGFRVPLPIDAAAKEESFDRSLVEGKRVLIVDDIEVNRNLFTEQLGAWGLRTDVAIDGVDALAKIKVAQESAKPYDLILLDFLMPGINGQEFAQLISQTPSLKAPQIIMLSSCDQPVSMTALADIGIDSYLIKPVRERRLFDTIVRVLSNPMTPKVLAPQETTAAAQEVQRSQKQEILVAEDFTLNQEVVKLMLADTAFKPIFANNGQEAIEMFTADPERFPLIIMDVSMPVVDGFQATRRIRSFERENGLSPTPVVALTGHALKDDRENCLDAGMDDYLTKPVKQAALLEKLESYSGRAITIRRSVS</sequence>
<feature type="domain" description="PAC" evidence="16">
    <location>
        <begin position="214"/>
        <end position="266"/>
    </location>
</feature>
<dbReference type="InterPro" id="IPR004358">
    <property type="entry name" value="Sig_transdc_His_kin-like_C"/>
</dbReference>
<evidence type="ECO:0000259" key="16">
    <source>
        <dbReference type="PROSITE" id="PS50113"/>
    </source>
</evidence>
<evidence type="ECO:0000313" key="17">
    <source>
        <dbReference type="EMBL" id="GGX69505.1"/>
    </source>
</evidence>
<dbReference type="InterPro" id="IPR005467">
    <property type="entry name" value="His_kinase_dom"/>
</dbReference>
<keyword evidence="5" id="KW-0547">Nucleotide-binding</keyword>
<comment type="subunit">
    <text evidence="9">At low DSF concentrations, interacts with RpfF.</text>
</comment>
<feature type="domain" description="PAS" evidence="15">
    <location>
        <begin position="16"/>
        <end position="58"/>
    </location>
</feature>
<evidence type="ECO:0000256" key="11">
    <source>
        <dbReference type="PROSITE-ProRule" id="PRU00169"/>
    </source>
</evidence>
<evidence type="ECO:0000256" key="10">
    <source>
        <dbReference type="ARBA" id="ARBA00068150"/>
    </source>
</evidence>
<feature type="coiled-coil region" evidence="12">
    <location>
        <begin position="247"/>
        <end position="274"/>
    </location>
</feature>
<dbReference type="SMART" id="SM00387">
    <property type="entry name" value="HATPase_c"/>
    <property type="match status" value="1"/>
</dbReference>
<comment type="catalytic activity">
    <reaction evidence="1">
        <text>ATP + protein L-histidine = ADP + protein N-phospho-L-histidine.</text>
        <dbReference type="EC" id="2.7.13.3"/>
    </reaction>
</comment>
<dbReference type="FunFam" id="3.30.565.10:FF:000010">
    <property type="entry name" value="Sensor histidine kinase RcsC"/>
    <property type="match status" value="1"/>
</dbReference>
<dbReference type="CDD" id="cd00082">
    <property type="entry name" value="HisKA"/>
    <property type="match status" value="1"/>
</dbReference>
<keyword evidence="12" id="KW-0175">Coiled coil</keyword>
<dbReference type="Pfam" id="PF00512">
    <property type="entry name" value="HisKA"/>
    <property type="match status" value="1"/>
</dbReference>
<dbReference type="SUPFAM" id="SSF55874">
    <property type="entry name" value="ATPase domain of HSP90 chaperone/DNA topoisomerase II/histidine kinase"/>
    <property type="match status" value="1"/>
</dbReference>
<dbReference type="InterPro" id="IPR003661">
    <property type="entry name" value="HisK_dim/P_dom"/>
</dbReference>
<dbReference type="Proteomes" id="UP000600865">
    <property type="component" value="Unassembled WGS sequence"/>
</dbReference>
<organism evidence="17 18">
    <name type="scientific">Litorimonas cladophorae</name>
    <dbReference type="NCBI Taxonomy" id="1220491"/>
    <lineage>
        <taxon>Bacteria</taxon>
        <taxon>Pseudomonadati</taxon>
        <taxon>Pseudomonadota</taxon>
        <taxon>Alphaproteobacteria</taxon>
        <taxon>Maricaulales</taxon>
        <taxon>Robiginitomaculaceae</taxon>
    </lineage>
</organism>
<dbReference type="PROSITE" id="PS50112">
    <property type="entry name" value="PAS"/>
    <property type="match status" value="1"/>
</dbReference>
<evidence type="ECO:0000256" key="3">
    <source>
        <dbReference type="ARBA" id="ARBA00022553"/>
    </source>
</evidence>
<dbReference type="RefSeq" id="WP_189584954.1">
    <property type="nucleotide sequence ID" value="NZ_BMYV01000002.1"/>
</dbReference>
<evidence type="ECO:0000256" key="8">
    <source>
        <dbReference type="ARBA" id="ARBA00023012"/>
    </source>
</evidence>
<feature type="domain" description="Histidine kinase" evidence="13">
    <location>
        <begin position="284"/>
        <end position="504"/>
    </location>
</feature>
<dbReference type="InterPro" id="IPR036097">
    <property type="entry name" value="HisK_dim/P_sf"/>
</dbReference>
<keyword evidence="7" id="KW-0067">ATP-binding</keyword>
<dbReference type="SMART" id="SM00388">
    <property type="entry name" value="HisKA"/>
    <property type="match status" value="1"/>
</dbReference>
<dbReference type="AlphaFoldDB" id="A0A918NIA1"/>
<evidence type="ECO:0000259" key="15">
    <source>
        <dbReference type="PROSITE" id="PS50112"/>
    </source>
</evidence>
<proteinExistence type="predicted"/>
<feature type="modified residue" description="4-aspartylphosphate" evidence="11">
    <location>
        <position position="722"/>
    </location>
</feature>
<feature type="modified residue" description="4-aspartylphosphate" evidence="11">
    <location>
        <position position="576"/>
    </location>
</feature>
<evidence type="ECO:0000256" key="7">
    <source>
        <dbReference type="ARBA" id="ARBA00022840"/>
    </source>
</evidence>
<dbReference type="Pfam" id="PF00072">
    <property type="entry name" value="Response_reg"/>
    <property type="match status" value="2"/>
</dbReference>
<dbReference type="InterPro" id="IPR003594">
    <property type="entry name" value="HATPase_dom"/>
</dbReference>
<keyword evidence="18" id="KW-1185">Reference proteome</keyword>
<dbReference type="Gene3D" id="3.40.50.2300">
    <property type="match status" value="2"/>
</dbReference>
<dbReference type="GO" id="GO:0005524">
    <property type="term" value="F:ATP binding"/>
    <property type="evidence" value="ECO:0007669"/>
    <property type="project" value="UniProtKB-KW"/>
</dbReference>
<name>A0A918NIA1_9PROT</name>
<keyword evidence="8" id="KW-0902">Two-component regulatory system</keyword>
<evidence type="ECO:0000256" key="1">
    <source>
        <dbReference type="ARBA" id="ARBA00000085"/>
    </source>
</evidence>
<dbReference type="InterPro" id="IPR000014">
    <property type="entry name" value="PAS"/>
</dbReference>
<keyword evidence="3 11" id="KW-0597">Phosphoprotein</keyword>
<dbReference type="InterPro" id="IPR036890">
    <property type="entry name" value="HATPase_C_sf"/>
</dbReference>
<dbReference type="PROSITE" id="PS50110">
    <property type="entry name" value="RESPONSE_REGULATORY"/>
    <property type="match status" value="2"/>
</dbReference>
<evidence type="ECO:0000256" key="12">
    <source>
        <dbReference type="SAM" id="Coils"/>
    </source>
</evidence>
<dbReference type="InterPro" id="IPR000700">
    <property type="entry name" value="PAS-assoc_C"/>
</dbReference>
<evidence type="ECO:0000256" key="2">
    <source>
        <dbReference type="ARBA" id="ARBA00012438"/>
    </source>
</evidence>
<keyword evidence="6" id="KW-0418">Kinase</keyword>
<dbReference type="SUPFAM" id="SSF47384">
    <property type="entry name" value="Homodimeric domain of signal transducing histidine kinase"/>
    <property type="match status" value="1"/>
</dbReference>
<dbReference type="SUPFAM" id="SSF55785">
    <property type="entry name" value="PYP-like sensor domain (PAS domain)"/>
    <property type="match status" value="1"/>
</dbReference>
<dbReference type="GO" id="GO:0000155">
    <property type="term" value="F:phosphorelay sensor kinase activity"/>
    <property type="evidence" value="ECO:0007669"/>
    <property type="project" value="InterPro"/>
</dbReference>
<keyword evidence="4" id="KW-0808">Transferase</keyword>
<evidence type="ECO:0000256" key="4">
    <source>
        <dbReference type="ARBA" id="ARBA00022679"/>
    </source>
</evidence>
<reference evidence="17 18" key="1">
    <citation type="journal article" date="2014" name="Int. J. Syst. Evol. Microbiol.">
        <title>Complete genome sequence of Corynebacterium casei LMG S-19264T (=DSM 44701T), isolated from a smear-ripened cheese.</title>
        <authorList>
            <consortium name="US DOE Joint Genome Institute (JGI-PGF)"/>
            <person name="Walter F."/>
            <person name="Albersmeier A."/>
            <person name="Kalinowski J."/>
            <person name="Ruckert C."/>
        </authorList>
    </citation>
    <scope>NUCLEOTIDE SEQUENCE [LARGE SCALE GENOMIC DNA]</scope>
    <source>
        <strain evidence="17 18">KCTC 23968</strain>
    </source>
</reference>
<dbReference type="Gene3D" id="1.10.287.130">
    <property type="match status" value="1"/>
</dbReference>
<evidence type="ECO:0000259" key="14">
    <source>
        <dbReference type="PROSITE" id="PS50110"/>
    </source>
</evidence>
<dbReference type="InterPro" id="IPR035965">
    <property type="entry name" value="PAS-like_dom_sf"/>
</dbReference>
<gene>
    <name evidence="17" type="ORF">GCM10011309_19400</name>
</gene>
<dbReference type="FunFam" id="1.10.287.130:FF:000002">
    <property type="entry name" value="Two-component osmosensing histidine kinase"/>
    <property type="match status" value="1"/>
</dbReference>
<dbReference type="CDD" id="cd17546">
    <property type="entry name" value="REC_hyHK_CKI1_RcsC-like"/>
    <property type="match status" value="2"/>
</dbReference>
<comment type="caution">
    <text evidence="17">The sequence shown here is derived from an EMBL/GenBank/DDBJ whole genome shotgun (WGS) entry which is preliminary data.</text>
</comment>